<accession>L9KJK9</accession>
<name>L9KJK9_TUPCH</name>
<organism evidence="2 3">
    <name type="scientific">Tupaia chinensis</name>
    <name type="common">Chinese tree shrew</name>
    <name type="synonym">Tupaia belangeri chinensis</name>
    <dbReference type="NCBI Taxonomy" id="246437"/>
    <lineage>
        <taxon>Eukaryota</taxon>
        <taxon>Metazoa</taxon>
        <taxon>Chordata</taxon>
        <taxon>Craniata</taxon>
        <taxon>Vertebrata</taxon>
        <taxon>Euteleostomi</taxon>
        <taxon>Mammalia</taxon>
        <taxon>Eutheria</taxon>
        <taxon>Euarchontoglires</taxon>
        <taxon>Scandentia</taxon>
        <taxon>Tupaiidae</taxon>
        <taxon>Tupaia</taxon>
    </lineage>
</organism>
<dbReference type="EMBL" id="KB320796">
    <property type="protein sequence ID" value="ELW63115.1"/>
    <property type="molecule type" value="Genomic_DNA"/>
</dbReference>
<gene>
    <name evidence="2" type="ORF">TREES_T100009987</name>
</gene>
<keyword evidence="3" id="KW-1185">Reference proteome</keyword>
<dbReference type="AlphaFoldDB" id="L9KJK9"/>
<dbReference type="InParanoid" id="L9KJK9"/>
<feature type="region of interest" description="Disordered" evidence="1">
    <location>
        <begin position="134"/>
        <end position="158"/>
    </location>
</feature>
<sequence length="184" mass="19494">MIIYQSLGFTTDGGRTIPSSRIVTVRQIRAAALAREMDVLASCLCPPLSAGPQCPCLPGTRRERPGLANVAVQQMSGVFSNYGWPQAMRGHRLLPPPLHQVDILKEPSLGALLPAGHTHWQGCTEESASVSLGRSCSPSADAEAKTTPSDGAAGPGLGLGEPMQWGQIFHVLDAEIRFTPAQCL</sequence>
<evidence type="ECO:0000313" key="2">
    <source>
        <dbReference type="EMBL" id="ELW63115.1"/>
    </source>
</evidence>
<proteinExistence type="predicted"/>
<evidence type="ECO:0000256" key="1">
    <source>
        <dbReference type="SAM" id="MobiDB-lite"/>
    </source>
</evidence>
<protein>
    <submittedName>
        <fullName evidence="2">Uncharacterized protein</fullName>
    </submittedName>
</protein>
<reference evidence="3" key="1">
    <citation type="submission" date="2012-07" db="EMBL/GenBank/DDBJ databases">
        <title>Genome of the Chinese tree shrew, a rising model animal genetically related to primates.</title>
        <authorList>
            <person name="Zhang G."/>
            <person name="Fan Y."/>
            <person name="Yao Y."/>
            <person name="Huang Z."/>
        </authorList>
    </citation>
    <scope>NUCLEOTIDE SEQUENCE [LARGE SCALE GENOMIC DNA]</scope>
</reference>
<reference evidence="3" key="2">
    <citation type="journal article" date="2013" name="Nat. Commun.">
        <title>Genome of the Chinese tree shrew.</title>
        <authorList>
            <person name="Fan Y."/>
            <person name="Huang Z.Y."/>
            <person name="Cao C.C."/>
            <person name="Chen C.S."/>
            <person name="Chen Y.X."/>
            <person name="Fan D.D."/>
            <person name="He J."/>
            <person name="Hou H.L."/>
            <person name="Hu L."/>
            <person name="Hu X.T."/>
            <person name="Jiang X.T."/>
            <person name="Lai R."/>
            <person name="Lang Y.S."/>
            <person name="Liang B."/>
            <person name="Liao S.G."/>
            <person name="Mu D."/>
            <person name="Ma Y.Y."/>
            <person name="Niu Y.Y."/>
            <person name="Sun X.Q."/>
            <person name="Xia J.Q."/>
            <person name="Xiao J."/>
            <person name="Xiong Z.Q."/>
            <person name="Xu L."/>
            <person name="Yang L."/>
            <person name="Zhang Y."/>
            <person name="Zhao W."/>
            <person name="Zhao X.D."/>
            <person name="Zheng Y.T."/>
            <person name="Zhou J.M."/>
            <person name="Zhu Y.B."/>
            <person name="Zhang G.J."/>
            <person name="Wang J."/>
            <person name="Yao Y.G."/>
        </authorList>
    </citation>
    <scope>NUCLEOTIDE SEQUENCE [LARGE SCALE GENOMIC DNA]</scope>
</reference>
<dbReference type="Proteomes" id="UP000011518">
    <property type="component" value="Unassembled WGS sequence"/>
</dbReference>
<evidence type="ECO:0000313" key="3">
    <source>
        <dbReference type="Proteomes" id="UP000011518"/>
    </source>
</evidence>